<keyword evidence="2" id="KW-0805">Transcription regulation</keyword>
<evidence type="ECO:0000256" key="4">
    <source>
        <dbReference type="ARBA" id="ARBA00023163"/>
    </source>
</evidence>
<comment type="caution">
    <text evidence="6">The sequence shown here is derived from an EMBL/GenBank/DDBJ whole genome shotgun (WGS) entry which is preliminary data.</text>
</comment>
<dbReference type="EMBL" id="JAUZEE010000004">
    <property type="protein sequence ID" value="MDP4301038.1"/>
    <property type="molecule type" value="Genomic_DNA"/>
</dbReference>
<evidence type="ECO:0000313" key="7">
    <source>
        <dbReference type="Proteomes" id="UP001235760"/>
    </source>
</evidence>
<dbReference type="InterPro" id="IPR036390">
    <property type="entry name" value="WH_DNA-bd_sf"/>
</dbReference>
<dbReference type="Pfam" id="PF00126">
    <property type="entry name" value="HTH_1"/>
    <property type="match status" value="1"/>
</dbReference>
<evidence type="ECO:0000256" key="2">
    <source>
        <dbReference type="ARBA" id="ARBA00023015"/>
    </source>
</evidence>
<sequence length="321" mass="34820">MEARRVDGLWAHIHWLGVLGALGSYTAAAQRLGVSKAAMSQRIADLERAAGVPLVRRTTRSVRLTEAGQQLADSTRDAYAQIERELAHVKDLAAAPRGLLRVTAPVALGRQQIVPRLAGFLREVPEVRVELVLTDQLVSLAQEGFDLAIRHTARPPETHVAWTLCETRSCLVASADYLARRGRPEHPRELAADLGLHDCLPYARPGETPTWQFQPLAGSADEASASTPPLTMAVRGPFSANNSEALREAAIDGLGIALLPDFSAQSALRAGTLQTLLPDWRPVGSFGESLFAIRPYSPYVPRAVHALVAFLRQSLKDGFKP</sequence>
<dbReference type="InterPro" id="IPR036388">
    <property type="entry name" value="WH-like_DNA-bd_sf"/>
</dbReference>
<name>A0ABT9G4C4_LEPDI</name>
<reference evidence="6 7" key="1">
    <citation type="submission" date="2023-08" db="EMBL/GenBank/DDBJ databases">
        <authorList>
            <person name="Roldan D.M."/>
            <person name="Menes R.J."/>
        </authorList>
    </citation>
    <scope>NUCLEOTIDE SEQUENCE [LARGE SCALE GENOMIC DNA]</scope>
    <source>
        <strain evidence="6 7">CCM 2812</strain>
    </source>
</reference>
<dbReference type="InterPro" id="IPR058163">
    <property type="entry name" value="LysR-type_TF_proteobact-type"/>
</dbReference>
<dbReference type="PROSITE" id="PS50931">
    <property type="entry name" value="HTH_LYSR"/>
    <property type="match status" value="1"/>
</dbReference>
<evidence type="ECO:0000313" key="6">
    <source>
        <dbReference type="EMBL" id="MDP4301038.1"/>
    </source>
</evidence>
<comment type="similarity">
    <text evidence="1">Belongs to the LysR transcriptional regulatory family.</text>
</comment>
<evidence type="ECO:0000259" key="5">
    <source>
        <dbReference type="PROSITE" id="PS50931"/>
    </source>
</evidence>
<evidence type="ECO:0000256" key="3">
    <source>
        <dbReference type="ARBA" id="ARBA00023125"/>
    </source>
</evidence>
<dbReference type="RefSeq" id="WP_305749584.1">
    <property type="nucleotide sequence ID" value="NZ_JAUZEE010000004.1"/>
</dbReference>
<feature type="domain" description="HTH lysR-type" evidence="5">
    <location>
        <begin position="23"/>
        <end position="65"/>
    </location>
</feature>
<dbReference type="Gene3D" id="3.40.190.290">
    <property type="match status" value="1"/>
</dbReference>
<protein>
    <submittedName>
        <fullName evidence="6">LysR family transcriptional regulator</fullName>
    </submittedName>
</protein>
<keyword evidence="4" id="KW-0804">Transcription</keyword>
<dbReference type="Pfam" id="PF03466">
    <property type="entry name" value="LysR_substrate"/>
    <property type="match status" value="1"/>
</dbReference>
<keyword evidence="7" id="KW-1185">Reference proteome</keyword>
<evidence type="ECO:0000256" key="1">
    <source>
        <dbReference type="ARBA" id="ARBA00009437"/>
    </source>
</evidence>
<keyword evidence="3" id="KW-0238">DNA-binding</keyword>
<dbReference type="InterPro" id="IPR000847">
    <property type="entry name" value="LysR_HTH_N"/>
</dbReference>
<dbReference type="InterPro" id="IPR005119">
    <property type="entry name" value="LysR_subst-bd"/>
</dbReference>
<dbReference type="CDD" id="cd08422">
    <property type="entry name" value="PBP2_CrgA_like"/>
    <property type="match status" value="1"/>
</dbReference>
<gene>
    <name evidence="6" type="ORF">Q8X39_10360</name>
</gene>
<dbReference type="PANTHER" id="PTHR30537">
    <property type="entry name" value="HTH-TYPE TRANSCRIPTIONAL REGULATOR"/>
    <property type="match status" value="1"/>
</dbReference>
<dbReference type="PANTHER" id="PTHR30537:SF5">
    <property type="entry name" value="HTH-TYPE TRANSCRIPTIONAL ACTIVATOR TTDR-RELATED"/>
    <property type="match status" value="1"/>
</dbReference>
<dbReference type="SUPFAM" id="SSF53850">
    <property type="entry name" value="Periplasmic binding protein-like II"/>
    <property type="match status" value="1"/>
</dbReference>
<dbReference type="Gene3D" id="1.10.10.10">
    <property type="entry name" value="Winged helix-like DNA-binding domain superfamily/Winged helix DNA-binding domain"/>
    <property type="match status" value="1"/>
</dbReference>
<dbReference type="SUPFAM" id="SSF46785">
    <property type="entry name" value="Winged helix' DNA-binding domain"/>
    <property type="match status" value="1"/>
</dbReference>
<organism evidence="6 7">
    <name type="scientific">Leptothrix discophora</name>
    <dbReference type="NCBI Taxonomy" id="89"/>
    <lineage>
        <taxon>Bacteria</taxon>
        <taxon>Pseudomonadati</taxon>
        <taxon>Pseudomonadota</taxon>
        <taxon>Betaproteobacteria</taxon>
        <taxon>Burkholderiales</taxon>
        <taxon>Sphaerotilaceae</taxon>
        <taxon>Leptothrix</taxon>
    </lineage>
</organism>
<proteinExistence type="inferred from homology"/>
<accession>A0ABT9G4C4</accession>
<dbReference type="Proteomes" id="UP001235760">
    <property type="component" value="Unassembled WGS sequence"/>
</dbReference>